<gene>
    <name evidence="3" type="ORF">B0T10DRAFT_196893</name>
</gene>
<dbReference type="Gene3D" id="3.40.50.1820">
    <property type="entry name" value="alpha/beta hydrolase"/>
    <property type="match status" value="1"/>
</dbReference>
<dbReference type="InterPro" id="IPR013094">
    <property type="entry name" value="AB_hydrolase_3"/>
</dbReference>
<feature type="domain" description="Alpha/beta hydrolase fold-3" evidence="2">
    <location>
        <begin position="261"/>
        <end position="327"/>
    </location>
</feature>
<evidence type="ECO:0000313" key="4">
    <source>
        <dbReference type="Proteomes" id="UP000777438"/>
    </source>
</evidence>
<protein>
    <submittedName>
        <fullName evidence="3">Alpha/Beta hydrolase protein</fullName>
    </submittedName>
</protein>
<dbReference type="OrthoDB" id="408631at2759"/>
<dbReference type="PANTHER" id="PTHR48081:SF8">
    <property type="entry name" value="ALPHA_BETA HYDROLASE FOLD-3 DOMAIN-CONTAINING PROTEIN-RELATED"/>
    <property type="match status" value="1"/>
</dbReference>
<evidence type="ECO:0000313" key="3">
    <source>
        <dbReference type="EMBL" id="KAH6876523.1"/>
    </source>
</evidence>
<dbReference type="InterPro" id="IPR050300">
    <property type="entry name" value="GDXG_lipolytic_enzyme"/>
</dbReference>
<evidence type="ECO:0000259" key="2">
    <source>
        <dbReference type="Pfam" id="PF07859"/>
    </source>
</evidence>
<comment type="caution">
    <text evidence="3">The sequence shown here is derived from an EMBL/GenBank/DDBJ whole genome shotgun (WGS) entry which is preliminary data.</text>
</comment>
<dbReference type="GO" id="GO:0016787">
    <property type="term" value="F:hydrolase activity"/>
    <property type="evidence" value="ECO:0007669"/>
    <property type="project" value="UniProtKB-KW"/>
</dbReference>
<evidence type="ECO:0000256" key="1">
    <source>
        <dbReference type="ARBA" id="ARBA00022801"/>
    </source>
</evidence>
<keyword evidence="1 3" id="KW-0378">Hydrolase</keyword>
<feature type="domain" description="Alpha/beta hydrolase fold-3" evidence="2">
    <location>
        <begin position="90"/>
        <end position="232"/>
    </location>
</feature>
<dbReference type="SUPFAM" id="SSF53474">
    <property type="entry name" value="alpha/beta-Hydrolases"/>
    <property type="match status" value="1"/>
</dbReference>
<proteinExistence type="predicted"/>
<dbReference type="PANTHER" id="PTHR48081">
    <property type="entry name" value="AB HYDROLASE SUPERFAMILY PROTEIN C4A8.06C"/>
    <property type="match status" value="1"/>
</dbReference>
<dbReference type="Proteomes" id="UP000777438">
    <property type="component" value="Unassembled WGS sequence"/>
</dbReference>
<organism evidence="3 4">
    <name type="scientific">Thelonectria olida</name>
    <dbReference type="NCBI Taxonomy" id="1576542"/>
    <lineage>
        <taxon>Eukaryota</taxon>
        <taxon>Fungi</taxon>
        <taxon>Dikarya</taxon>
        <taxon>Ascomycota</taxon>
        <taxon>Pezizomycotina</taxon>
        <taxon>Sordariomycetes</taxon>
        <taxon>Hypocreomycetidae</taxon>
        <taxon>Hypocreales</taxon>
        <taxon>Nectriaceae</taxon>
        <taxon>Thelonectria</taxon>
    </lineage>
</organism>
<accession>A0A9P8VTX4</accession>
<dbReference type="AlphaFoldDB" id="A0A9P8VTX4"/>
<dbReference type="InterPro" id="IPR029058">
    <property type="entry name" value="AB_hydrolase_fold"/>
</dbReference>
<keyword evidence="4" id="KW-1185">Reference proteome</keyword>
<reference evidence="3 4" key="1">
    <citation type="journal article" date="2021" name="Nat. Commun.">
        <title>Genetic determinants of endophytism in the Arabidopsis root mycobiome.</title>
        <authorList>
            <person name="Mesny F."/>
            <person name="Miyauchi S."/>
            <person name="Thiergart T."/>
            <person name="Pickel B."/>
            <person name="Atanasova L."/>
            <person name="Karlsson M."/>
            <person name="Huettel B."/>
            <person name="Barry K.W."/>
            <person name="Haridas S."/>
            <person name="Chen C."/>
            <person name="Bauer D."/>
            <person name="Andreopoulos W."/>
            <person name="Pangilinan J."/>
            <person name="LaButti K."/>
            <person name="Riley R."/>
            <person name="Lipzen A."/>
            <person name="Clum A."/>
            <person name="Drula E."/>
            <person name="Henrissat B."/>
            <person name="Kohler A."/>
            <person name="Grigoriev I.V."/>
            <person name="Martin F.M."/>
            <person name="Hacquard S."/>
        </authorList>
    </citation>
    <scope>NUCLEOTIDE SEQUENCE [LARGE SCALE GENOMIC DNA]</scope>
    <source>
        <strain evidence="3 4">MPI-CAGE-CH-0241</strain>
    </source>
</reference>
<sequence length="352" mass="37862">MQSDLTLDPALFASSQVTESTQQFRELVRLNDEATNHLFGDVIDAVGLRPLAAGPPPEGGEYIKIAARESGRDIPCRVARPTAGKASGVLLHFHGGGLAIGSHDMNLPLLQRFADASGCVTVSVGYRLAPENPFPDPIQDCFDVADYLIGNAEKDFGGPLQFIGGESAGAYLTMQTYFHIAGTNPSFDSLKGLIFTYGVYSWSLLPSAHTIADTVMLDAGKIAKFGDLSFKMEPGQLSMACDLFEQEFGTLAIRFNGTSHDHHLKHPAMSPLYRSLEQITSPLPPALFLCGTADPLLDDTILMSAHWQIAGGPATVRFVTGAPHAFVEAPVEAGDCNVKAADIIRQFLEEKR</sequence>
<dbReference type="EMBL" id="JAGPYM010000034">
    <property type="protein sequence ID" value="KAH6876523.1"/>
    <property type="molecule type" value="Genomic_DNA"/>
</dbReference>
<dbReference type="Pfam" id="PF07859">
    <property type="entry name" value="Abhydrolase_3"/>
    <property type="match status" value="2"/>
</dbReference>
<name>A0A9P8VTX4_9HYPO</name>